<reference evidence="1 2" key="1">
    <citation type="submission" date="2024-05" db="EMBL/GenBank/DDBJ databases">
        <title>Genome sequencing and assembly of Indian major carp, Cirrhinus mrigala (Hamilton, 1822).</title>
        <authorList>
            <person name="Mohindra V."/>
            <person name="Chowdhury L.M."/>
            <person name="Lal K."/>
            <person name="Jena J.K."/>
        </authorList>
    </citation>
    <scope>NUCLEOTIDE SEQUENCE [LARGE SCALE GENOMIC DNA]</scope>
    <source>
        <strain evidence="1">CM1030</strain>
        <tissue evidence="1">Blood</tissue>
    </source>
</reference>
<dbReference type="Proteomes" id="UP001529510">
    <property type="component" value="Unassembled WGS sequence"/>
</dbReference>
<protein>
    <submittedName>
        <fullName evidence="1">Uncharacterized protein</fullName>
    </submittedName>
</protein>
<name>A0ABD0QYP6_CIRMR</name>
<keyword evidence="2" id="KW-1185">Reference proteome</keyword>
<gene>
    <name evidence="1" type="ORF">M9458_013458</name>
</gene>
<feature type="non-terminal residue" evidence="1">
    <location>
        <position position="89"/>
    </location>
</feature>
<accession>A0ABD0QYP6</accession>
<evidence type="ECO:0000313" key="2">
    <source>
        <dbReference type="Proteomes" id="UP001529510"/>
    </source>
</evidence>
<dbReference type="EMBL" id="JAMKFB020000006">
    <property type="protein sequence ID" value="KAL0190760.1"/>
    <property type="molecule type" value="Genomic_DNA"/>
</dbReference>
<sequence length="89" mass="9967">RSQISTITMATFNTTVASFNVGYTDFFTEHIKKLCNPIPIPEMPCEPLACSNLPRSLTDSCINYTSLEDRDTIEGTNNFILKNGMLDLM</sequence>
<feature type="non-terminal residue" evidence="1">
    <location>
        <position position="1"/>
    </location>
</feature>
<proteinExistence type="predicted"/>
<evidence type="ECO:0000313" key="1">
    <source>
        <dbReference type="EMBL" id="KAL0190760.1"/>
    </source>
</evidence>
<dbReference type="AlphaFoldDB" id="A0ABD0QYP6"/>
<comment type="caution">
    <text evidence="1">The sequence shown here is derived from an EMBL/GenBank/DDBJ whole genome shotgun (WGS) entry which is preliminary data.</text>
</comment>
<organism evidence="1 2">
    <name type="scientific">Cirrhinus mrigala</name>
    <name type="common">Mrigala</name>
    <dbReference type="NCBI Taxonomy" id="683832"/>
    <lineage>
        <taxon>Eukaryota</taxon>
        <taxon>Metazoa</taxon>
        <taxon>Chordata</taxon>
        <taxon>Craniata</taxon>
        <taxon>Vertebrata</taxon>
        <taxon>Euteleostomi</taxon>
        <taxon>Actinopterygii</taxon>
        <taxon>Neopterygii</taxon>
        <taxon>Teleostei</taxon>
        <taxon>Ostariophysi</taxon>
        <taxon>Cypriniformes</taxon>
        <taxon>Cyprinidae</taxon>
        <taxon>Labeoninae</taxon>
        <taxon>Labeonini</taxon>
        <taxon>Cirrhinus</taxon>
    </lineage>
</organism>